<dbReference type="InterPro" id="IPR014030">
    <property type="entry name" value="Ketoacyl_synth_N"/>
</dbReference>
<dbReference type="InterPro" id="IPR020841">
    <property type="entry name" value="PKS_Beta-ketoAc_synthase_dom"/>
</dbReference>
<dbReference type="GO" id="GO:0004315">
    <property type="term" value="F:3-oxoacyl-[acyl-carrier-protein] synthase activity"/>
    <property type="evidence" value="ECO:0007669"/>
    <property type="project" value="UniProtKB-EC"/>
</dbReference>
<comment type="catalytic activity">
    <reaction evidence="11">
        <text>(9Z)-hexadecenoyl-[ACP] + malonyl-[ACP] + H(+) = 3-oxo-(11Z)-octadecenoyl-[ACP] + holo-[ACP] + CO2</text>
        <dbReference type="Rhea" id="RHEA:55040"/>
        <dbReference type="Rhea" id="RHEA-COMP:9623"/>
        <dbReference type="Rhea" id="RHEA-COMP:9685"/>
        <dbReference type="Rhea" id="RHEA-COMP:10800"/>
        <dbReference type="Rhea" id="RHEA-COMP:14074"/>
        <dbReference type="ChEBI" id="CHEBI:15378"/>
        <dbReference type="ChEBI" id="CHEBI:16526"/>
        <dbReference type="ChEBI" id="CHEBI:64479"/>
        <dbReference type="ChEBI" id="CHEBI:78449"/>
        <dbReference type="ChEBI" id="CHEBI:83989"/>
        <dbReference type="ChEBI" id="CHEBI:138538"/>
        <dbReference type="EC" id="2.3.1.179"/>
    </reaction>
</comment>
<comment type="catalytic activity">
    <reaction evidence="11">
        <text>a fatty acyl-[ACP] + malonyl-[ACP] + H(+) = a 3-oxoacyl-[ACP] + holo-[ACP] + CO2</text>
        <dbReference type="Rhea" id="RHEA:22836"/>
        <dbReference type="Rhea" id="RHEA-COMP:9623"/>
        <dbReference type="Rhea" id="RHEA-COMP:9685"/>
        <dbReference type="Rhea" id="RHEA-COMP:9916"/>
        <dbReference type="Rhea" id="RHEA-COMP:14125"/>
        <dbReference type="ChEBI" id="CHEBI:15378"/>
        <dbReference type="ChEBI" id="CHEBI:16526"/>
        <dbReference type="ChEBI" id="CHEBI:64479"/>
        <dbReference type="ChEBI" id="CHEBI:78449"/>
        <dbReference type="ChEBI" id="CHEBI:78776"/>
        <dbReference type="ChEBI" id="CHEBI:138651"/>
    </reaction>
</comment>
<evidence type="ECO:0000259" key="13">
    <source>
        <dbReference type="PROSITE" id="PS52004"/>
    </source>
</evidence>
<protein>
    <recommendedName>
        <fullName evidence="4 11">3-oxoacyl-[acyl-carrier-protein] synthase 2</fullName>
        <ecNumber evidence="3 11">2.3.1.179</ecNumber>
    </recommendedName>
</protein>
<comment type="pathway">
    <text evidence="1 11">Lipid metabolism; fatty acid biosynthesis.</text>
</comment>
<evidence type="ECO:0000313" key="14">
    <source>
        <dbReference type="EMBL" id="MBY8821463.1"/>
    </source>
</evidence>
<evidence type="ECO:0000256" key="1">
    <source>
        <dbReference type="ARBA" id="ARBA00005194"/>
    </source>
</evidence>
<keyword evidence="7" id="KW-0276">Fatty acid metabolism</keyword>
<evidence type="ECO:0000256" key="7">
    <source>
        <dbReference type="ARBA" id="ARBA00022832"/>
    </source>
</evidence>
<dbReference type="InterPro" id="IPR018201">
    <property type="entry name" value="Ketoacyl_synth_AS"/>
</dbReference>
<dbReference type="PROSITE" id="PS00606">
    <property type="entry name" value="KS3_1"/>
    <property type="match status" value="1"/>
</dbReference>
<dbReference type="PANTHER" id="PTHR11712">
    <property type="entry name" value="POLYKETIDE SYNTHASE-RELATED"/>
    <property type="match status" value="1"/>
</dbReference>
<dbReference type="SUPFAM" id="SSF53901">
    <property type="entry name" value="Thiolase-like"/>
    <property type="match status" value="2"/>
</dbReference>
<evidence type="ECO:0000313" key="15">
    <source>
        <dbReference type="Proteomes" id="UP000706039"/>
    </source>
</evidence>
<keyword evidence="8" id="KW-0443">Lipid metabolism</keyword>
<evidence type="ECO:0000256" key="11">
    <source>
        <dbReference type="PIRNR" id="PIRNR000447"/>
    </source>
</evidence>
<dbReference type="InterPro" id="IPR016039">
    <property type="entry name" value="Thiolase-like"/>
</dbReference>
<keyword evidence="9 11" id="KW-0275">Fatty acid biosynthesis</keyword>
<dbReference type="SMART" id="SM00825">
    <property type="entry name" value="PKS_KS"/>
    <property type="match status" value="1"/>
</dbReference>
<name>A0ABS7PJM3_9SPHN</name>
<dbReference type="InterPro" id="IPR014031">
    <property type="entry name" value="Ketoacyl_synth_C"/>
</dbReference>
<comment type="caution">
    <text evidence="14">The sequence shown here is derived from an EMBL/GenBank/DDBJ whole genome shotgun (WGS) entry which is preliminary data.</text>
</comment>
<dbReference type="RefSeq" id="WP_222988581.1">
    <property type="nucleotide sequence ID" value="NZ_JAINVV010000003.1"/>
</dbReference>
<evidence type="ECO:0000256" key="2">
    <source>
        <dbReference type="ARBA" id="ARBA00008467"/>
    </source>
</evidence>
<dbReference type="Pfam" id="PF02801">
    <property type="entry name" value="Ketoacyl-synt_C"/>
    <property type="match status" value="1"/>
</dbReference>
<evidence type="ECO:0000256" key="6">
    <source>
        <dbReference type="ARBA" id="ARBA00022679"/>
    </source>
</evidence>
<dbReference type="PROSITE" id="PS52004">
    <property type="entry name" value="KS3_2"/>
    <property type="match status" value="1"/>
</dbReference>
<proteinExistence type="inferred from homology"/>
<evidence type="ECO:0000256" key="12">
    <source>
        <dbReference type="RuleBase" id="RU003694"/>
    </source>
</evidence>
<accession>A0ABS7PJM3</accession>
<dbReference type="CDD" id="cd00834">
    <property type="entry name" value="KAS_I_II"/>
    <property type="match status" value="1"/>
</dbReference>
<evidence type="ECO:0000256" key="9">
    <source>
        <dbReference type="ARBA" id="ARBA00023160"/>
    </source>
</evidence>
<comment type="similarity">
    <text evidence="2 11 12">Belongs to the thiolase-like superfamily. Beta-ketoacyl-ACP synthases family.</text>
</comment>
<dbReference type="InterPro" id="IPR017568">
    <property type="entry name" value="3-oxoacyl-ACP_synth-2"/>
</dbReference>
<dbReference type="Gene3D" id="3.40.47.10">
    <property type="match status" value="1"/>
</dbReference>
<evidence type="ECO:0000256" key="3">
    <source>
        <dbReference type="ARBA" id="ARBA00012356"/>
    </source>
</evidence>
<evidence type="ECO:0000256" key="5">
    <source>
        <dbReference type="ARBA" id="ARBA00022516"/>
    </source>
</evidence>
<dbReference type="PIRSF" id="PIRSF000447">
    <property type="entry name" value="KAS_II"/>
    <property type="match status" value="1"/>
</dbReference>
<dbReference type="NCBIfam" id="NF004970">
    <property type="entry name" value="PRK06333.1"/>
    <property type="match status" value="1"/>
</dbReference>
<keyword evidence="6 11" id="KW-0808">Transferase</keyword>
<evidence type="ECO:0000256" key="8">
    <source>
        <dbReference type="ARBA" id="ARBA00023098"/>
    </source>
</evidence>
<dbReference type="EC" id="2.3.1.179" evidence="3 11"/>
<dbReference type="NCBIfam" id="NF005589">
    <property type="entry name" value="PRK07314.1"/>
    <property type="match status" value="1"/>
</dbReference>
<comment type="function">
    <text evidence="11">Involved in the type II fatty acid elongation cycle. Catalyzes the elongation of a wide range of acyl-ACP by the addition of two carbons from malonyl-ACP to an acyl acceptor. Can efficiently catalyze the conversion of palmitoleoyl-ACP (cis-hexadec-9-enoyl-ACP) to cis-vaccenoyl-ACP (cis-octadec-11-enoyl-ACP), an essential step in the thermal regulation of fatty acid composition.</text>
</comment>
<keyword evidence="15" id="KW-1185">Reference proteome</keyword>
<dbReference type="Proteomes" id="UP000706039">
    <property type="component" value="Unassembled WGS sequence"/>
</dbReference>
<dbReference type="NCBIfam" id="TIGR03150">
    <property type="entry name" value="fabF"/>
    <property type="match status" value="1"/>
</dbReference>
<sequence length="419" mass="44037">MRRVVVTGLGLVTPLGAEVETVWRNLIAGKSGAGQITRFDATDYACRIACEVKPADHEYGFDPAKRVDHKVQRQVDPFIVYGIDAAGQAYEDAGLADLTEAQRYRAGCSIGSGIGGLPGIEEESIVLHEKGPRRVSPHFVHGRLINLITGQVQIKYGLMGPNHAVVTACSTGAHAIGDAARMIAMDDADIMLAGGAEGALCPLGIAGFAQARALSTNFNDEPTRASRPWDKDRDGFVMGEGAGIVCLEEYEHAKARGAKIYAEVLGYGLSGDAYHVTAPHPEGSGAYRSMEMAMRKSGLSLADIDYINAHGTSTPLGDELELGAVRRLFGADIAGLSMSSTKSAIGHLLGGAGAVESIFGILAIRDQIVPPTLNLDNPSDGCDGVDLVPHVAKERAVKAILNNSFGFGGTNASLVMRAV</sequence>
<gene>
    <name evidence="14" type="primary">fabF</name>
    <name evidence="14" type="ORF">K7G82_04115</name>
</gene>
<dbReference type="Pfam" id="PF00109">
    <property type="entry name" value="ketoacyl-synt"/>
    <property type="match status" value="1"/>
</dbReference>
<keyword evidence="5 11" id="KW-0444">Lipid biosynthesis</keyword>
<dbReference type="InterPro" id="IPR000794">
    <property type="entry name" value="Beta-ketoacyl_synthase"/>
</dbReference>
<evidence type="ECO:0000256" key="10">
    <source>
        <dbReference type="ARBA" id="ARBA00023315"/>
    </source>
</evidence>
<dbReference type="PANTHER" id="PTHR11712:SF336">
    <property type="entry name" value="3-OXOACYL-[ACYL-CARRIER-PROTEIN] SYNTHASE, MITOCHONDRIAL"/>
    <property type="match status" value="1"/>
</dbReference>
<keyword evidence="10 11" id="KW-0012">Acyltransferase</keyword>
<organism evidence="14 15">
    <name type="scientific">Sphingomonas colocasiae</name>
    <dbReference type="NCBI Taxonomy" id="1848973"/>
    <lineage>
        <taxon>Bacteria</taxon>
        <taxon>Pseudomonadati</taxon>
        <taxon>Pseudomonadota</taxon>
        <taxon>Alphaproteobacteria</taxon>
        <taxon>Sphingomonadales</taxon>
        <taxon>Sphingomonadaceae</taxon>
        <taxon>Sphingomonas</taxon>
    </lineage>
</organism>
<reference evidence="14 15" key="1">
    <citation type="submission" date="2021-08" db="EMBL/GenBank/DDBJ databases">
        <authorList>
            <person name="Tuo L."/>
        </authorList>
    </citation>
    <scope>NUCLEOTIDE SEQUENCE [LARGE SCALE GENOMIC DNA]</scope>
    <source>
        <strain evidence="14 15">JCM 31229</strain>
    </source>
</reference>
<dbReference type="EMBL" id="JAINVV010000003">
    <property type="protein sequence ID" value="MBY8821463.1"/>
    <property type="molecule type" value="Genomic_DNA"/>
</dbReference>
<evidence type="ECO:0000256" key="4">
    <source>
        <dbReference type="ARBA" id="ARBA00014657"/>
    </source>
</evidence>
<feature type="domain" description="Ketosynthase family 3 (KS3)" evidence="13">
    <location>
        <begin position="1"/>
        <end position="418"/>
    </location>
</feature>